<evidence type="ECO:0000313" key="1">
    <source>
        <dbReference type="Proteomes" id="UP001652625"/>
    </source>
</evidence>
<gene>
    <name evidence="2" type="primary">LOC136086757</name>
</gene>
<accession>A0ABM4CTL8</accession>
<dbReference type="GeneID" id="136086757"/>
<keyword evidence="1" id="KW-1185">Reference proteome</keyword>
<dbReference type="PANTHER" id="PTHR47018">
    <property type="entry name" value="CXC DOMAIN-CONTAINING PROTEIN-RELATED"/>
    <property type="match status" value="1"/>
</dbReference>
<evidence type="ECO:0000313" key="2">
    <source>
        <dbReference type="RefSeq" id="XP_065665288.1"/>
    </source>
</evidence>
<proteinExistence type="predicted"/>
<dbReference type="PANTHER" id="PTHR47018:SF3">
    <property type="entry name" value="MYCBP-ASSOCIATED PROTEIN"/>
    <property type="match status" value="1"/>
</dbReference>
<protein>
    <submittedName>
        <fullName evidence="2">Uncharacterized protein LOC136086757</fullName>
    </submittedName>
</protein>
<organism evidence="1 2">
    <name type="scientific">Hydra vulgaris</name>
    <name type="common">Hydra</name>
    <name type="synonym">Hydra attenuata</name>
    <dbReference type="NCBI Taxonomy" id="6087"/>
    <lineage>
        <taxon>Eukaryota</taxon>
        <taxon>Metazoa</taxon>
        <taxon>Cnidaria</taxon>
        <taxon>Hydrozoa</taxon>
        <taxon>Hydroidolina</taxon>
        <taxon>Anthoathecata</taxon>
        <taxon>Aplanulata</taxon>
        <taxon>Hydridae</taxon>
        <taxon>Hydra</taxon>
    </lineage>
</organism>
<dbReference type="RefSeq" id="XP_065665288.1">
    <property type="nucleotide sequence ID" value="XM_065809216.1"/>
</dbReference>
<name>A0ABM4CTL8_HYDVU</name>
<reference evidence="2" key="1">
    <citation type="submission" date="2025-08" db="UniProtKB">
        <authorList>
            <consortium name="RefSeq"/>
        </authorList>
    </citation>
    <scope>IDENTIFICATION</scope>
</reference>
<sequence length="362" mass="41376">MRQSLTFNFLLFKVTLKPNLVDILWNMSHIFELQCPSWAAYMSRQVNNVLPISKVSMLPVINLPATDFNALYSLLSFVVIQSEKLKLGMPCVTFDQQLYVKAYEIAASKKMKVFIRIDGFHQLMSFLGAIGTLMEGSGLKTALETVYASASVNHMFSGKAISRSLRGHMFAASSILSILLEEVWVELSDEEKTEIKLMYSSNMHNKNGDTDLEKKLILLFEKKQEKYMAKSRTAKLWLNYVHYIFIVQEFIRAERTSNWNLHIATTKCMLKLLASTGHNNYTKSLRLYLQSVDELACTHPEVYKQFLNGEHTVRRTSKSWSGIWTDLSIEQILIKSLKGKGGVVGRGITENVLHVWTSTMHR</sequence>
<dbReference type="Proteomes" id="UP001652625">
    <property type="component" value="Chromosome 11"/>
</dbReference>